<evidence type="ECO:0000256" key="4">
    <source>
        <dbReference type="ARBA" id="ARBA00023002"/>
    </source>
</evidence>
<dbReference type="GeneID" id="92096944"/>
<evidence type="ECO:0000256" key="7">
    <source>
        <dbReference type="ARBA" id="ARBA00034313"/>
    </source>
</evidence>
<comment type="similarity">
    <text evidence="7">Belongs to the anthrone oxygenase family.</text>
</comment>
<evidence type="ECO:0000256" key="6">
    <source>
        <dbReference type="ARBA" id="ARBA00023136"/>
    </source>
</evidence>
<gene>
    <name evidence="9" type="ORF">PG994_012472</name>
</gene>
<evidence type="ECO:0000256" key="2">
    <source>
        <dbReference type="ARBA" id="ARBA00022692"/>
    </source>
</evidence>
<dbReference type="PANTHER" id="PTHR35042:SF3">
    <property type="entry name" value="ANTHRONE OXYGENASE-RELATED"/>
    <property type="match status" value="1"/>
</dbReference>
<evidence type="ECO:0000313" key="9">
    <source>
        <dbReference type="EMBL" id="KAK8050742.1"/>
    </source>
</evidence>
<keyword evidence="10" id="KW-1185">Reference proteome</keyword>
<comment type="caution">
    <text evidence="9">The sequence shown here is derived from an EMBL/GenBank/DDBJ whole genome shotgun (WGS) entry which is preliminary data.</text>
</comment>
<dbReference type="Pfam" id="PF08592">
    <property type="entry name" value="Anthrone_oxy"/>
    <property type="match status" value="1"/>
</dbReference>
<dbReference type="InterPro" id="IPR013901">
    <property type="entry name" value="Anthrone_oxy"/>
</dbReference>
<evidence type="ECO:0000313" key="10">
    <source>
        <dbReference type="Proteomes" id="UP001480595"/>
    </source>
</evidence>
<keyword evidence="3 8" id="KW-1133">Transmembrane helix</keyword>
<dbReference type="Proteomes" id="UP001480595">
    <property type="component" value="Unassembled WGS sequence"/>
</dbReference>
<dbReference type="EMBL" id="JAQQWL010000011">
    <property type="protein sequence ID" value="KAK8050742.1"/>
    <property type="molecule type" value="Genomic_DNA"/>
</dbReference>
<keyword evidence="6 8" id="KW-0472">Membrane</keyword>
<comment type="subcellular location">
    <subcellularLocation>
        <location evidence="1">Membrane</location>
        <topology evidence="1">Multi-pass membrane protein</topology>
    </subcellularLocation>
</comment>
<protein>
    <recommendedName>
        <fullName evidence="11">DUF1772 domain-containing protein</fullName>
    </recommendedName>
</protein>
<evidence type="ECO:0000256" key="3">
    <source>
        <dbReference type="ARBA" id="ARBA00022989"/>
    </source>
</evidence>
<accession>A0ABR1TVZ1</accession>
<evidence type="ECO:0008006" key="11">
    <source>
        <dbReference type="Google" id="ProtNLM"/>
    </source>
</evidence>
<keyword evidence="4" id="KW-0560">Oxidoreductase</keyword>
<reference evidence="9 10" key="1">
    <citation type="submission" date="2023-01" db="EMBL/GenBank/DDBJ databases">
        <title>Analysis of 21 Apiospora genomes using comparative genomics revels a genus with tremendous synthesis potential of carbohydrate active enzymes and secondary metabolites.</title>
        <authorList>
            <person name="Sorensen T."/>
        </authorList>
    </citation>
    <scope>NUCLEOTIDE SEQUENCE [LARGE SCALE GENOMIC DNA]</scope>
    <source>
        <strain evidence="9 10">CBS 135458</strain>
    </source>
</reference>
<feature type="transmembrane region" description="Helical" evidence="8">
    <location>
        <begin position="59"/>
        <end position="79"/>
    </location>
</feature>
<organism evidence="9 10">
    <name type="scientific">Apiospora phragmitis</name>
    <dbReference type="NCBI Taxonomy" id="2905665"/>
    <lineage>
        <taxon>Eukaryota</taxon>
        <taxon>Fungi</taxon>
        <taxon>Dikarya</taxon>
        <taxon>Ascomycota</taxon>
        <taxon>Pezizomycotina</taxon>
        <taxon>Sordariomycetes</taxon>
        <taxon>Xylariomycetidae</taxon>
        <taxon>Amphisphaeriales</taxon>
        <taxon>Apiosporaceae</taxon>
        <taxon>Apiospora</taxon>
    </lineage>
</organism>
<keyword evidence="5" id="KW-0503">Monooxygenase</keyword>
<dbReference type="PANTHER" id="PTHR35042">
    <property type="entry name" value="ANTHRONE OXYGENASE ENCC"/>
    <property type="match status" value="1"/>
</dbReference>
<sequence length="138" mass="14945">MSLSGIAVPVLLEASRDIPQLAYAWTRMYHYGHLALPTMGVGTCLLYLVSAYRSRKGRATLFAAAVATVAMVPFTWVFMTPTNNQLFGLEAAAAAGTTGLLSLDEVRDLIVWWSRLHITRSLMPLLGAMLGATEIVSS</sequence>
<dbReference type="RefSeq" id="XP_066712991.1">
    <property type="nucleotide sequence ID" value="XM_066863881.1"/>
</dbReference>
<evidence type="ECO:0000256" key="1">
    <source>
        <dbReference type="ARBA" id="ARBA00004141"/>
    </source>
</evidence>
<feature type="transmembrane region" description="Helical" evidence="8">
    <location>
        <begin position="34"/>
        <end position="52"/>
    </location>
</feature>
<name>A0ABR1TVZ1_9PEZI</name>
<proteinExistence type="inferred from homology"/>
<evidence type="ECO:0000256" key="5">
    <source>
        <dbReference type="ARBA" id="ARBA00023033"/>
    </source>
</evidence>
<evidence type="ECO:0000256" key="8">
    <source>
        <dbReference type="SAM" id="Phobius"/>
    </source>
</evidence>
<keyword evidence="2 8" id="KW-0812">Transmembrane</keyword>